<feature type="compositionally biased region" description="Low complexity" evidence="1">
    <location>
        <begin position="38"/>
        <end position="55"/>
    </location>
</feature>
<dbReference type="AlphaFoldDB" id="A0A8X7NJK8"/>
<reference evidence="2" key="1">
    <citation type="submission" date="2020-03" db="EMBL/GenBank/DDBJ databases">
        <title>FDA dAtabase for Regulatory Grade micrObial Sequences (FDA-ARGOS): Supporting development and validation of Infectious Disease Dx tests.</title>
        <authorList>
            <person name="Campos J."/>
            <person name="Goldberg B."/>
            <person name="Tallon L."/>
            <person name="Sadzewicz L."/>
            <person name="Vavikolanu K."/>
            <person name="Mehta A."/>
            <person name="Aluvathingal J."/>
            <person name="Nadendla S."/>
            <person name="Nandy P."/>
            <person name="Geyer C."/>
            <person name="Yan Y."/>
            <person name="Sichtig H."/>
        </authorList>
    </citation>
    <scope>NUCLEOTIDE SEQUENCE [LARGE SCALE GENOMIC DNA]</scope>
    <source>
        <strain evidence="2">FDAARGOS_652</strain>
    </source>
</reference>
<feature type="compositionally biased region" description="Polar residues" evidence="1">
    <location>
        <begin position="969"/>
        <end position="983"/>
    </location>
</feature>
<feature type="compositionally biased region" description="Low complexity" evidence="1">
    <location>
        <begin position="997"/>
        <end position="1030"/>
    </location>
</feature>
<feature type="compositionally biased region" description="Polar residues" evidence="1">
    <location>
        <begin position="1094"/>
        <end position="1120"/>
    </location>
</feature>
<feature type="region of interest" description="Disordered" evidence="1">
    <location>
        <begin position="38"/>
        <end position="71"/>
    </location>
</feature>
<evidence type="ECO:0000313" key="2">
    <source>
        <dbReference type="EMBL" id="KAF6045569.1"/>
    </source>
</evidence>
<feature type="region of interest" description="Disordered" evidence="1">
    <location>
        <begin position="1"/>
        <end position="22"/>
    </location>
</feature>
<sequence>MNGQSDKSSQSSGGSSGSLGSKFGGYLSKLKQAIIRSTESPSLESASSNASETTNGGKDGGQREYAQSNEVDLVGPLPINFKVSEKRRRLSIQGHPTNDSIPRSLTRGVINPRRPSYLNIYNEIKTNEEESHNDLERRKSIIDSLIVPSQENSVLTSREESPALNMPLPKSTIEIDFSEGREGTNQDKPGEEKEEEYEQLQIVQIDPAERSRIVRLKRSMQDMELMRKRMKYMKSPNETTTIYHGDSTMVDTSTQTYNTDYLNSVLNFKKRSSSSTLENKRNKRRKKGFFLKEFVYDVEKPVNVVTSTTYKGYASELGKPKFKSNDDENASLGARPNRDGVSLGQKLSLSLDSDYLAKKQSLSDIIKIKEDSIKVPISGKNDVTTPSSGFRFNIDDKRISEVMGTSKEESGGETKGNKDFICGTETQKSSDKASASLFPFKSVTNDNTEKQKDGSPKASGITFGEKKDEKETTIDGKTEFSTTFSKGGTETNKAKSQEEKSPFPYKFGGSSAPTTNSSGLFGKTPIITTTQSEEGQGSKSGLFNIGASKSELFSGFGSKSSGGLFGRQQSDDKKKENGTAVDVNGAASGPTTNSLSFNFQPKTTSKDKKEESTMDEEADLKRKRTKPSDDDHETQGTNKTMADATSLSKSSTPVFAFSAMASESGEAESKKDFAAGVPADGTTKPPAFSFGFKPSSAATDNKEKSESPGSALTLGKSDFEKKEEEKKNSSAVPVFSFGKQTESTLGDGGKPPMSGFTFGKPAAESNSTDDKSKSSMSGFTFGKPADNNKPTSSSTFGFGFGNADDEAKSAPSAFSINKTEDQAKSESAPPASFSFGKAEEKAKSAGAPAFSFGQSAEKEKSTVPAFSFGQPAEKAKSAAPAFSFGKTSSTTSTAETQGKSPSPAFTLGKTTKEDNDQSKTFAAAGATTTSASPTPTPASTSGFGSTLGFSFGNTGTTGTTGTTASSASDKQQSTTMAPVSTSGFKFAPGVTPPPATTAPTGSTSLFGANASASASASGSNIAAPKPFNSSGFGGFGSQTQLQVQPPGASTTSTAPAFGSRPSTPSFHFGGSGGGSGSGGRGGEVTGQAHGNGLPPTSSIFGSATKLNKVPSFNFTGSKSGTPDPASIFGQHQPHAQQQLGSRESTPFGNGAPGGVSVPSFGFGQPQTQQQQQAQAQAQAQPQQQPFQFGASPAPQQPQGFGFGGGAPGGAPGAGGFAASTGAPQMSATTPQANPRRPRLLPRSRRR</sequence>
<comment type="caution">
    <text evidence="2">The sequence shown here is derived from an EMBL/GenBank/DDBJ whole genome shotgun (WGS) entry which is preliminary data.</text>
</comment>
<feature type="region of interest" description="Disordered" evidence="1">
    <location>
        <begin position="317"/>
        <end position="341"/>
    </location>
</feature>
<feature type="region of interest" description="Disordered" evidence="1">
    <location>
        <begin position="176"/>
        <end position="195"/>
    </location>
</feature>
<proteinExistence type="predicted"/>
<feature type="compositionally biased region" description="Low complexity" evidence="1">
    <location>
        <begin position="920"/>
        <end position="968"/>
    </location>
</feature>
<feature type="compositionally biased region" description="Polar residues" evidence="1">
    <location>
        <begin position="635"/>
        <end position="653"/>
    </location>
</feature>
<feature type="compositionally biased region" description="Gly residues" evidence="1">
    <location>
        <begin position="1069"/>
        <end position="1084"/>
    </location>
</feature>
<organism evidence="2 3">
    <name type="scientific">Candida parapsilosis</name>
    <name type="common">Yeast</name>
    <dbReference type="NCBI Taxonomy" id="5480"/>
    <lineage>
        <taxon>Eukaryota</taxon>
        <taxon>Fungi</taxon>
        <taxon>Dikarya</taxon>
        <taxon>Ascomycota</taxon>
        <taxon>Saccharomycotina</taxon>
        <taxon>Pichiomycetes</taxon>
        <taxon>Debaryomycetaceae</taxon>
        <taxon>Candida/Lodderomyces clade</taxon>
        <taxon>Candida</taxon>
    </lineage>
</organism>
<dbReference type="Proteomes" id="UP000590412">
    <property type="component" value="Unassembled WGS sequence"/>
</dbReference>
<feature type="region of interest" description="Disordered" evidence="1">
    <location>
        <begin position="556"/>
        <end position="1246"/>
    </location>
</feature>
<protein>
    <submittedName>
        <fullName evidence="2">Uncharacterized protein</fullName>
    </submittedName>
</protein>
<feature type="compositionally biased region" description="Basic and acidic residues" evidence="1">
    <location>
        <begin position="178"/>
        <end position="191"/>
    </location>
</feature>
<feature type="region of interest" description="Disordered" evidence="1">
    <location>
        <begin position="444"/>
        <end position="543"/>
    </location>
</feature>
<feature type="compositionally biased region" description="Basic and acidic residues" evidence="1">
    <location>
        <begin position="492"/>
        <end position="501"/>
    </location>
</feature>
<feature type="compositionally biased region" description="Basic and acidic residues" evidence="1">
    <location>
        <begin position="464"/>
        <end position="478"/>
    </location>
</feature>
<feature type="compositionally biased region" description="Polar residues" evidence="1">
    <location>
        <begin position="479"/>
        <end position="491"/>
    </location>
</feature>
<feature type="compositionally biased region" description="Basic and acidic residues" evidence="1">
    <location>
        <begin position="404"/>
        <end position="418"/>
    </location>
</feature>
<accession>A0A8X7NJK8</accession>
<name>A0A8X7NJK8_CANPA</name>
<evidence type="ECO:0000313" key="3">
    <source>
        <dbReference type="Proteomes" id="UP000590412"/>
    </source>
</evidence>
<feature type="compositionally biased region" description="Polar residues" evidence="1">
    <location>
        <begin position="526"/>
        <end position="541"/>
    </location>
</feature>
<evidence type="ECO:0000256" key="1">
    <source>
        <dbReference type="SAM" id="MobiDB-lite"/>
    </source>
</evidence>
<feature type="region of interest" description="Disordered" evidence="1">
    <location>
        <begin position="404"/>
        <end position="423"/>
    </location>
</feature>
<dbReference type="EMBL" id="JABWAB010000009">
    <property type="protein sequence ID" value="KAF6045569.1"/>
    <property type="molecule type" value="Genomic_DNA"/>
</dbReference>
<gene>
    <name evidence="2" type="ORF">FOB60_005141</name>
</gene>
<feature type="compositionally biased region" description="Gly residues" evidence="1">
    <location>
        <begin position="1200"/>
        <end position="1215"/>
    </location>
</feature>
<feature type="compositionally biased region" description="Polar residues" evidence="1">
    <location>
        <begin position="1038"/>
        <end position="1065"/>
    </location>
</feature>
<feature type="compositionally biased region" description="Basic residues" evidence="1">
    <location>
        <begin position="1235"/>
        <end position="1246"/>
    </location>
</feature>
<feature type="compositionally biased region" description="Low complexity" evidence="1">
    <location>
        <begin position="1158"/>
        <end position="1199"/>
    </location>
</feature>
<feature type="compositionally biased region" description="Polar residues" evidence="1">
    <location>
        <begin position="589"/>
        <end position="601"/>
    </location>
</feature>
<feature type="compositionally biased region" description="Polar residues" evidence="1">
    <location>
        <begin position="1133"/>
        <end position="1147"/>
    </location>
</feature>
<feature type="compositionally biased region" description="Basic and acidic residues" evidence="1">
    <location>
        <begin position="717"/>
        <end position="728"/>
    </location>
</feature>